<dbReference type="OrthoDB" id="5242791at2"/>
<gene>
    <name evidence="2" type="ORF">C8D93_103257</name>
</gene>
<feature type="domain" description="GST N-terminal" evidence="1">
    <location>
        <begin position="14"/>
        <end position="94"/>
    </location>
</feature>
<dbReference type="Gene3D" id="1.20.1050.10">
    <property type="match status" value="1"/>
</dbReference>
<dbReference type="Gene3D" id="3.40.30.10">
    <property type="entry name" value="Glutaredoxin"/>
    <property type="match status" value="1"/>
</dbReference>
<accession>A0A318EC35</accession>
<evidence type="ECO:0000259" key="1">
    <source>
        <dbReference type="PROSITE" id="PS50404"/>
    </source>
</evidence>
<keyword evidence="2" id="KW-0808">Transferase</keyword>
<dbReference type="Proteomes" id="UP000248330">
    <property type="component" value="Unassembled WGS sequence"/>
</dbReference>
<dbReference type="SUPFAM" id="SSF52833">
    <property type="entry name" value="Thioredoxin-like"/>
    <property type="match status" value="1"/>
</dbReference>
<dbReference type="CDD" id="cd00570">
    <property type="entry name" value="GST_N_family"/>
    <property type="match status" value="1"/>
</dbReference>
<dbReference type="AlphaFoldDB" id="A0A318EC35"/>
<organism evidence="2 3">
    <name type="scientific">Sinimarinibacterium flocculans</name>
    <dbReference type="NCBI Taxonomy" id="985250"/>
    <lineage>
        <taxon>Bacteria</taxon>
        <taxon>Pseudomonadati</taxon>
        <taxon>Pseudomonadota</taxon>
        <taxon>Gammaproteobacteria</taxon>
        <taxon>Nevskiales</taxon>
        <taxon>Nevskiaceae</taxon>
        <taxon>Sinimarinibacterium</taxon>
    </lineage>
</organism>
<name>A0A318EC35_9GAMM</name>
<reference evidence="2 3" key="1">
    <citation type="submission" date="2018-04" db="EMBL/GenBank/DDBJ databases">
        <title>Genomic Encyclopedia of Type Strains, Phase IV (KMG-IV): sequencing the most valuable type-strain genomes for metagenomic binning, comparative biology and taxonomic classification.</title>
        <authorList>
            <person name="Goeker M."/>
        </authorList>
    </citation>
    <scope>NUCLEOTIDE SEQUENCE [LARGE SCALE GENOMIC DNA]</scope>
    <source>
        <strain evidence="2 3">DSM 104150</strain>
    </source>
</reference>
<dbReference type="SUPFAM" id="SSF47616">
    <property type="entry name" value="GST C-terminal domain-like"/>
    <property type="match status" value="1"/>
</dbReference>
<keyword evidence="3" id="KW-1185">Reference proteome</keyword>
<protein>
    <submittedName>
        <fullName evidence="2">Glutathione S-transferase</fullName>
    </submittedName>
</protein>
<dbReference type="InterPro" id="IPR004045">
    <property type="entry name" value="Glutathione_S-Trfase_N"/>
</dbReference>
<sequence length="294" mass="33238">MTDPGMTPPRTTPPGMTLYSFAASQSSEKVRWALDAAHLRYREHRLTPFLHHASNLRIGGSLGVSLPTLQADGELVQDSTQILEWLERHRAPFTLIPADVEARAEVMRYEARFDHIGMHVVRLMYATLLADADLVRRLWSLDAGFVQARLLRAAFPVIRGLFQRGLGMEPVLIEHSRKVVERALNELGRVVDGGRVYLAADRFTVADITAASRLAPLICPNEHLVFSDPEYRDAMMPLMERWHDHPGAGWVREMYRLHRHVQPARPAGAPPQAAAAYRRRRRLQGAQRKVVDKG</sequence>
<comment type="caution">
    <text evidence="2">The sequence shown here is derived from an EMBL/GenBank/DDBJ whole genome shotgun (WGS) entry which is preliminary data.</text>
</comment>
<dbReference type="PROSITE" id="PS50404">
    <property type="entry name" value="GST_NTER"/>
    <property type="match status" value="1"/>
</dbReference>
<dbReference type="InterPro" id="IPR036282">
    <property type="entry name" value="Glutathione-S-Trfase_C_sf"/>
</dbReference>
<evidence type="ECO:0000313" key="3">
    <source>
        <dbReference type="Proteomes" id="UP000248330"/>
    </source>
</evidence>
<dbReference type="Pfam" id="PF13417">
    <property type="entry name" value="GST_N_3"/>
    <property type="match status" value="1"/>
</dbReference>
<dbReference type="EMBL" id="QICN01000003">
    <property type="protein sequence ID" value="PXV69682.1"/>
    <property type="molecule type" value="Genomic_DNA"/>
</dbReference>
<evidence type="ECO:0000313" key="2">
    <source>
        <dbReference type="EMBL" id="PXV69682.1"/>
    </source>
</evidence>
<dbReference type="GO" id="GO:0016740">
    <property type="term" value="F:transferase activity"/>
    <property type="evidence" value="ECO:0007669"/>
    <property type="project" value="UniProtKB-KW"/>
</dbReference>
<proteinExistence type="predicted"/>
<dbReference type="InterPro" id="IPR036249">
    <property type="entry name" value="Thioredoxin-like_sf"/>
</dbReference>